<dbReference type="EMBL" id="CM039427">
    <property type="protein sequence ID" value="KAI4355302.1"/>
    <property type="molecule type" value="Genomic_DNA"/>
</dbReference>
<sequence>MGKKAGSSWLTAVKRAFRSPTKDSEHRSSRRRDDHDQEEDEDKKREKRRWIFRKPVNQENGQTPPKGKPDTSASGTSTCEHVSVTAEVAATTDQKNELAAAVATAQASVEVARMKRPNNHAREQHRAALVIQTAFRGYLARRALRALKGLVKLQALVRGHNVRKQAKMTLRCMQALVRVQSRVLDQRNRLSHDGSRKSTFSDTSSVLESRYLQDILDRKSVTREASSIASDWDERPHTVEEIKAMLQQRKEAAMKRDKSLSEAFSQQIWRKGRNPSIGNDKELEERPIWLDGWIVAKPWESRARASTDQRDPIKTVEIDTSQPYSYLGSNYRRSHPNYQYNPHQHQIQPQRHSVASPLQRSHQSPATATPSPAKSRPIQVRSASPRCYREDRTFHNTSQTPSLRSNYRYTGNLNENGSSRTGTSNSGATLPNYMAATESAKARIRSLSAPRQRPSTPERDRVGSARKRLSFPVPEPYGAGMGYGSYCHSLRSPSFKSLSASHFGLEQQSNFSSCCSETAGDGEISPSSASDLRRFVVLELFQLACSPQKETPVLYLLGS</sequence>
<dbReference type="Proteomes" id="UP000828941">
    <property type="component" value="Chromosome 2"/>
</dbReference>
<accession>A0ACB9Q2R6</accession>
<organism evidence="1 2">
    <name type="scientific">Bauhinia variegata</name>
    <name type="common">Purple orchid tree</name>
    <name type="synonym">Phanera variegata</name>
    <dbReference type="NCBI Taxonomy" id="167791"/>
    <lineage>
        <taxon>Eukaryota</taxon>
        <taxon>Viridiplantae</taxon>
        <taxon>Streptophyta</taxon>
        <taxon>Embryophyta</taxon>
        <taxon>Tracheophyta</taxon>
        <taxon>Spermatophyta</taxon>
        <taxon>Magnoliopsida</taxon>
        <taxon>eudicotyledons</taxon>
        <taxon>Gunneridae</taxon>
        <taxon>Pentapetalae</taxon>
        <taxon>rosids</taxon>
        <taxon>fabids</taxon>
        <taxon>Fabales</taxon>
        <taxon>Fabaceae</taxon>
        <taxon>Cercidoideae</taxon>
        <taxon>Cercideae</taxon>
        <taxon>Bauhiniinae</taxon>
        <taxon>Bauhinia</taxon>
    </lineage>
</organism>
<comment type="caution">
    <text evidence="1">The sequence shown here is derived from an EMBL/GenBank/DDBJ whole genome shotgun (WGS) entry which is preliminary data.</text>
</comment>
<keyword evidence="2" id="KW-1185">Reference proteome</keyword>
<evidence type="ECO:0000313" key="2">
    <source>
        <dbReference type="Proteomes" id="UP000828941"/>
    </source>
</evidence>
<proteinExistence type="predicted"/>
<name>A0ACB9Q2R6_BAUVA</name>
<evidence type="ECO:0000313" key="1">
    <source>
        <dbReference type="EMBL" id="KAI4355302.1"/>
    </source>
</evidence>
<reference evidence="1 2" key="1">
    <citation type="journal article" date="2022" name="DNA Res.">
        <title>Chromosomal-level genome assembly of the orchid tree Bauhinia variegata (Leguminosae; Cercidoideae) supports the allotetraploid origin hypothesis of Bauhinia.</title>
        <authorList>
            <person name="Zhong Y."/>
            <person name="Chen Y."/>
            <person name="Zheng D."/>
            <person name="Pang J."/>
            <person name="Liu Y."/>
            <person name="Luo S."/>
            <person name="Meng S."/>
            <person name="Qian L."/>
            <person name="Wei D."/>
            <person name="Dai S."/>
            <person name="Zhou R."/>
        </authorList>
    </citation>
    <scope>NUCLEOTIDE SEQUENCE [LARGE SCALE GENOMIC DNA]</scope>
    <source>
        <strain evidence="1">BV-YZ2020</strain>
    </source>
</reference>
<gene>
    <name evidence="1" type="ORF">L6164_004090</name>
</gene>
<protein>
    <submittedName>
        <fullName evidence="1">Uncharacterized protein</fullName>
    </submittedName>
</protein>